<sequence length="237" mass="27511">MYTLDNRVCTSHTDAEGRLKLVSAIDMMQDCSQMWMESEPVLELYFRDNRISQMLVSRQIDVIRLPLYGEKLRVSTSVYECRDFYGYRNTVIYDENGEPCVVSWSTGVFVSLEQEKIVRIPGTVFDQVVMDEKVEMEYLGKKISLPDVPAENHPPVHVRRHDIDFNRHMNNAKYVQIAWEYLPRDFTVSRMRIEYKTAAKYGDVLHPRMVTGIPGKIFVVLTNSEESPYAVMEFCGG</sequence>
<dbReference type="AlphaFoldDB" id="A0A7T7XPL2"/>
<dbReference type="EMBL" id="CP067089">
    <property type="protein sequence ID" value="QQO10133.1"/>
    <property type="molecule type" value="Genomic_DNA"/>
</dbReference>
<feature type="domain" description="Acyl-ACP thioesterase-like C-terminal" evidence="2">
    <location>
        <begin position="153"/>
        <end position="206"/>
    </location>
</feature>
<dbReference type="GO" id="GO:0006633">
    <property type="term" value="P:fatty acid biosynthetic process"/>
    <property type="evidence" value="ECO:0007669"/>
    <property type="project" value="InterPro"/>
</dbReference>
<feature type="domain" description="Acyl-ACP thioesterase N-terminal hotdog" evidence="1">
    <location>
        <begin position="8"/>
        <end position="125"/>
    </location>
</feature>
<dbReference type="InterPro" id="IPR049427">
    <property type="entry name" value="Acyl-ACP_TE_C"/>
</dbReference>
<accession>A0A7T7XPL2</accession>
<proteinExistence type="predicted"/>
<reference evidence="3" key="1">
    <citation type="submission" date="2021-01" db="EMBL/GenBank/DDBJ databases">
        <title>Description of Breznakiella homolactica.</title>
        <authorList>
            <person name="Song Y."/>
            <person name="Brune A."/>
        </authorList>
    </citation>
    <scope>NUCLEOTIDE SEQUENCE</scope>
    <source>
        <strain evidence="3">RmG30</strain>
    </source>
</reference>
<dbReference type="KEGG" id="bhc:JFL75_04225"/>
<dbReference type="Gene3D" id="3.10.129.10">
    <property type="entry name" value="Hotdog Thioesterase"/>
    <property type="match status" value="1"/>
</dbReference>
<dbReference type="InterPro" id="IPR029069">
    <property type="entry name" value="HotDog_dom_sf"/>
</dbReference>
<dbReference type="Pfam" id="PF01643">
    <property type="entry name" value="Acyl-ACP_TE"/>
    <property type="match status" value="1"/>
</dbReference>
<gene>
    <name evidence="3" type="ORF">JFL75_04225</name>
</gene>
<organism evidence="3 4">
    <name type="scientific">Breznakiella homolactica</name>
    <dbReference type="NCBI Taxonomy" id="2798577"/>
    <lineage>
        <taxon>Bacteria</taxon>
        <taxon>Pseudomonadati</taxon>
        <taxon>Spirochaetota</taxon>
        <taxon>Spirochaetia</taxon>
        <taxon>Spirochaetales</taxon>
        <taxon>Breznakiellaceae</taxon>
        <taxon>Breznakiella</taxon>
    </lineage>
</organism>
<dbReference type="CDD" id="cd00586">
    <property type="entry name" value="4HBT"/>
    <property type="match status" value="1"/>
</dbReference>
<protein>
    <recommendedName>
        <fullName evidence="5">Acyl-ACP thioesterase</fullName>
    </recommendedName>
</protein>
<evidence type="ECO:0000259" key="2">
    <source>
        <dbReference type="Pfam" id="PF20791"/>
    </source>
</evidence>
<evidence type="ECO:0000313" key="4">
    <source>
        <dbReference type="Proteomes" id="UP000595917"/>
    </source>
</evidence>
<dbReference type="SUPFAM" id="SSF54637">
    <property type="entry name" value="Thioesterase/thiol ester dehydrase-isomerase"/>
    <property type="match status" value="2"/>
</dbReference>
<evidence type="ECO:0000259" key="1">
    <source>
        <dbReference type="Pfam" id="PF01643"/>
    </source>
</evidence>
<dbReference type="InterPro" id="IPR002864">
    <property type="entry name" value="Acyl-ACP_thioesterase_NHD"/>
</dbReference>
<evidence type="ECO:0008006" key="5">
    <source>
        <dbReference type="Google" id="ProtNLM"/>
    </source>
</evidence>
<dbReference type="GO" id="GO:0016790">
    <property type="term" value="F:thiolester hydrolase activity"/>
    <property type="evidence" value="ECO:0007669"/>
    <property type="project" value="InterPro"/>
</dbReference>
<name>A0A7T7XPL2_9SPIR</name>
<dbReference type="RefSeq" id="WP_215627437.1">
    <property type="nucleotide sequence ID" value="NZ_CP067089.2"/>
</dbReference>
<dbReference type="Pfam" id="PF20791">
    <property type="entry name" value="Acyl-ACP_TE_C"/>
    <property type="match status" value="1"/>
</dbReference>
<dbReference type="Proteomes" id="UP000595917">
    <property type="component" value="Chromosome"/>
</dbReference>
<evidence type="ECO:0000313" key="3">
    <source>
        <dbReference type="EMBL" id="QQO10133.1"/>
    </source>
</evidence>
<keyword evidence="4" id="KW-1185">Reference proteome</keyword>